<feature type="transmembrane region" description="Helical" evidence="8">
    <location>
        <begin position="386"/>
        <end position="406"/>
    </location>
</feature>
<organism evidence="10 11">
    <name type="scientific">Alloyangia pacifica</name>
    <dbReference type="NCBI Taxonomy" id="311180"/>
    <lineage>
        <taxon>Bacteria</taxon>
        <taxon>Pseudomonadati</taxon>
        <taxon>Pseudomonadota</taxon>
        <taxon>Alphaproteobacteria</taxon>
        <taxon>Rhodobacterales</taxon>
        <taxon>Roseobacteraceae</taxon>
        <taxon>Alloyangia</taxon>
    </lineage>
</organism>
<gene>
    <name evidence="10" type="ORF">SAMN04488050_101584</name>
</gene>
<feature type="transmembrane region" description="Helical" evidence="8">
    <location>
        <begin position="148"/>
        <end position="173"/>
    </location>
</feature>
<feature type="transmembrane region" description="Helical" evidence="8">
    <location>
        <begin position="60"/>
        <end position="78"/>
    </location>
</feature>
<dbReference type="GO" id="GO:0042910">
    <property type="term" value="F:xenobiotic transmembrane transporter activity"/>
    <property type="evidence" value="ECO:0007669"/>
    <property type="project" value="InterPro"/>
</dbReference>
<keyword evidence="8" id="KW-0997">Cell inner membrane</keyword>
<dbReference type="InterPro" id="IPR020846">
    <property type="entry name" value="MFS_dom"/>
</dbReference>
<dbReference type="Pfam" id="PF07690">
    <property type="entry name" value="MFS_1"/>
    <property type="match status" value="1"/>
</dbReference>
<feature type="transmembrane region" description="Helical" evidence="8">
    <location>
        <begin position="119"/>
        <end position="136"/>
    </location>
</feature>
<keyword evidence="4" id="KW-1003">Cell membrane</keyword>
<feature type="transmembrane region" description="Helical" evidence="8">
    <location>
        <begin position="21"/>
        <end position="40"/>
    </location>
</feature>
<dbReference type="Gene3D" id="1.20.1720.10">
    <property type="entry name" value="Multidrug resistance protein D"/>
    <property type="match status" value="1"/>
</dbReference>
<dbReference type="STRING" id="311180.SAMN04488050_101584"/>
<protein>
    <recommendedName>
        <fullName evidence="8">Bcr/CflA family efflux transporter</fullName>
    </recommendedName>
</protein>
<evidence type="ECO:0000256" key="5">
    <source>
        <dbReference type="ARBA" id="ARBA00022692"/>
    </source>
</evidence>
<feature type="transmembrane region" description="Helical" evidence="8">
    <location>
        <begin position="265"/>
        <end position="286"/>
    </location>
</feature>
<comment type="subcellular location">
    <subcellularLocation>
        <location evidence="8">Cell inner membrane</location>
        <topology evidence="8">Multi-pass membrane protein</topology>
    </subcellularLocation>
    <subcellularLocation>
        <location evidence="1">Cell membrane</location>
        <topology evidence="1">Multi-pass membrane protein</topology>
    </subcellularLocation>
</comment>
<name>A0A1I6PJX1_9RHOB</name>
<dbReference type="PANTHER" id="PTHR23502">
    <property type="entry name" value="MAJOR FACILITATOR SUPERFAMILY"/>
    <property type="match status" value="1"/>
</dbReference>
<keyword evidence="6 8" id="KW-1133">Transmembrane helix</keyword>
<evidence type="ECO:0000256" key="2">
    <source>
        <dbReference type="ARBA" id="ARBA00006236"/>
    </source>
</evidence>
<dbReference type="SUPFAM" id="SSF103473">
    <property type="entry name" value="MFS general substrate transporter"/>
    <property type="match status" value="1"/>
</dbReference>
<feature type="transmembrane region" description="Helical" evidence="8">
    <location>
        <begin position="351"/>
        <end position="374"/>
    </location>
</feature>
<dbReference type="GO" id="GO:0005886">
    <property type="term" value="C:plasma membrane"/>
    <property type="evidence" value="ECO:0007669"/>
    <property type="project" value="UniProtKB-SubCell"/>
</dbReference>
<dbReference type="GO" id="GO:1990961">
    <property type="term" value="P:xenobiotic detoxification by transmembrane export across the plasma membrane"/>
    <property type="evidence" value="ECO:0007669"/>
    <property type="project" value="InterPro"/>
</dbReference>
<dbReference type="InterPro" id="IPR004812">
    <property type="entry name" value="Efflux_drug-R_Bcr/CmlA"/>
</dbReference>
<dbReference type="CDD" id="cd17320">
    <property type="entry name" value="MFS_MdfA_MDR_like"/>
    <property type="match status" value="1"/>
</dbReference>
<dbReference type="Proteomes" id="UP000199392">
    <property type="component" value="Unassembled WGS sequence"/>
</dbReference>
<feature type="domain" description="Major facilitator superfamily (MFS) profile" evidence="9">
    <location>
        <begin position="23"/>
        <end position="409"/>
    </location>
</feature>
<keyword evidence="5 8" id="KW-0812">Transmembrane</keyword>
<evidence type="ECO:0000256" key="4">
    <source>
        <dbReference type="ARBA" id="ARBA00022475"/>
    </source>
</evidence>
<dbReference type="AlphaFoldDB" id="A0A1I6PJX1"/>
<evidence type="ECO:0000259" key="9">
    <source>
        <dbReference type="PROSITE" id="PS50850"/>
    </source>
</evidence>
<keyword evidence="11" id="KW-1185">Reference proteome</keyword>
<evidence type="ECO:0000256" key="1">
    <source>
        <dbReference type="ARBA" id="ARBA00004651"/>
    </source>
</evidence>
<feature type="transmembrane region" description="Helical" evidence="8">
    <location>
        <begin position="320"/>
        <end position="339"/>
    </location>
</feature>
<dbReference type="InterPro" id="IPR011701">
    <property type="entry name" value="MFS"/>
</dbReference>
<reference evidence="11" key="1">
    <citation type="submission" date="2016-10" db="EMBL/GenBank/DDBJ databases">
        <authorList>
            <person name="Varghese N."/>
            <person name="Submissions S."/>
        </authorList>
    </citation>
    <scope>NUCLEOTIDE SEQUENCE [LARGE SCALE GENOMIC DNA]</scope>
    <source>
        <strain evidence="11">DSM 26894</strain>
    </source>
</reference>
<dbReference type="PANTHER" id="PTHR23502:SF132">
    <property type="entry name" value="POLYAMINE TRANSPORTER 2-RELATED"/>
    <property type="match status" value="1"/>
</dbReference>
<evidence type="ECO:0000313" key="11">
    <source>
        <dbReference type="Proteomes" id="UP000199392"/>
    </source>
</evidence>
<evidence type="ECO:0000256" key="8">
    <source>
        <dbReference type="RuleBase" id="RU365088"/>
    </source>
</evidence>
<evidence type="ECO:0000313" key="10">
    <source>
        <dbReference type="EMBL" id="SFS40378.1"/>
    </source>
</evidence>
<keyword evidence="3 8" id="KW-0813">Transport</keyword>
<dbReference type="PROSITE" id="PS50850">
    <property type="entry name" value="MFS"/>
    <property type="match status" value="1"/>
</dbReference>
<evidence type="ECO:0000256" key="7">
    <source>
        <dbReference type="ARBA" id="ARBA00023136"/>
    </source>
</evidence>
<comment type="similarity">
    <text evidence="2 8">Belongs to the major facilitator superfamily. Bcr/CmlA family.</text>
</comment>
<dbReference type="InterPro" id="IPR036259">
    <property type="entry name" value="MFS_trans_sf"/>
</dbReference>
<dbReference type="NCBIfam" id="TIGR00710">
    <property type="entry name" value="efflux_Bcr_CflA"/>
    <property type="match status" value="1"/>
</dbReference>
<accession>A0A1I6PJX1</accession>
<feature type="transmembrane region" description="Helical" evidence="8">
    <location>
        <begin position="179"/>
        <end position="198"/>
    </location>
</feature>
<dbReference type="EMBL" id="FOZW01000001">
    <property type="protein sequence ID" value="SFS40378.1"/>
    <property type="molecule type" value="Genomic_DNA"/>
</dbReference>
<feature type="transmembrane region" description="Helical" evidence="8">
    <location>
        <begin position="293"/>
        <end position="314"/>
    </location>
</feature>
<evidence type="ECO:0000256" key="6">
    <source>
        <dbReference type="ARBA" id="ARBA00022989"/>
    </source>
</evidence>
<keyword evidence="7 8" id="KW-0472">Membrane</keyword>
<proteinExistence type="inferred from homology"/>
<feature type="transmembrane region" description="Helical" evidence="8">
    <location>
        <begin position="230"/>
        <end position="253"/>
    </location>
</feature>
<evidence type="ECO:0000256" key="3">
    <source>
        <dbReference type="ARBA" id="ARBA00022448"/>
    </source>
</evidence>
<sequence length="415" mass="43608">MTMTSSDPKDAAGASKGPGRFEFIALLAAMFATIAFSVDAMLPALPQIGTELTPDDLNRAQLVVTSFVFGMGIGTLFTGPLSDTFGRKPVILGGIAIYIVAALLAAGEDTLEMVLAARMLQGLGAAGPRVVALAIVRDVYAGRGMAQIMSFVMMVFTLFPALAPSIGTLIIGFAGWRGVFLAFVAFASIIAIWMTIRLPETLPRERRRPFRAGPLWAATKELLGHPVVQVSIGVQALVAACMFSMISSVQQIYDISYGQGTYFPLWFGGAAVFAASASFVNAKLVGRLGMRRIVTAVLLMQIVLSALACVIFASGLTGNLGFAVFLIWQVSVFFMMGLTMGNVNAIAMEPVGHIAGIASSLLGALSTVIAVVLAVPVGLMFNGTPLPLSIGVFVEVSLAFLLMLRLKKLEAASGS</sequence>
<feature type="transmembrane region" description="Helical" evidence="8">
    <location>
        <begin position="90"/>
        <end position="107"/>
    </location>
</feature>